<dbReference type="eggNOG" id="COG4178">
    <property type="taxonomic scope" value="Bacteria"/>
</dbReference>
<feature type="transmembrane region" description="Helical" evidence="8">
    <location>
        <begin position="44"/>
        <end position="61"/>
    </location>
</feature>
<keyword evidence="2" id="KW-0813">Transport</keyword>
<evidence type="ECO:0000256" key="2">
    <source>
        <dbReference type="ARBA" id="ARBA00022448"/>
    </source>
</evidence>
<evidence type="ECO:0000259" key="10">
    <source>
        <dbReference type="PROSITE" id="PS50929"/>
    </source>
</evidence>
<accession>C4V2A2</accession>
<feature type="transmembrane region" description="Helical" evidence="8">
    <location>
        <begin position="81"/>
        <end position="105"/>
    </location>
</feature>
<dbReference type="PROSITE" id="PS50929">
    <property type="entry name" value="ABC_TM1F"/>
    <property type="match status" value="1"/>
</dbReference>
<dbReference type="InterPro" id="IPR017871">
    <property type="entry name" value="ABC_transporter-like_CS"/>
</dbReference>
<evidence type="ECO:0000256" key="6">
    <source>
        <dbReference type="ARBA" id="ARBA00022989"/>
    </source>
</evidence>
<feature type="domain" description="ABC transmembrane type-1" evidence="10">
    <location>
        <begin position="49"/>
        <end position="346"/>
    </location>
</feature>
<feature type="transmembrane region" description="Helical" evidence="8">
    <location>
        <begin position="202"/>
        <end position="222"/>
    </location>
</feature>
<dbReference type="SMART" id="SM00382">
    <property type="entry name" value="AAA"/>
    <property type="match status" value="1"/>
</dbReference>
<feature type="domain" description="ABC transporter" evidence="9">
    <location>
        <begin position="381"/>
        <end position="585"/>
    </location>
</feature>
<dbReference type="Pfam" id="PF06472">
    <property type="entry name" value="ABC_membrane_2"/>
    <property type="match status" value="1"/>
</dbReference>
<keyword evidence="3 8" id="KW-0812">Transmembrane</keyword>
<protein>
    <submittedName>
        <fullName evidence="11">ABC transporter, ATP-binding protein</fullName>
    </submittedName>
</protein>
<keyword evidence="4" id="KW-0547">Nucleotide-binding</keyword>
<reference evidence="11 12" key="1">
    <citation type="submission" date="2009-04" db="EMBL/GenBank/DDBJ databases">
        <authorList>
            <person name="Qin X."/>
            <person name="Bachman B."/>
            <person name="Battles P."/>
            <person name="Bell A."/>
            <person name="Bess C."/>
            <person name="Bickham C."/>
            <person name="Chaboub L."/>
            <person name="Chen D."/>
            <person name="Coyle M."/>
            <person name="Deiros D.R."/>
            <person name="Dinh H."/>
            <person name="Forbes L."/>
            <person name="Fowler G."/>
            <person name="Francisco L."/>
            <person name="Fu Q."/>
            <person name="Gubbala S."/>
            <person name="Hale W."/>
            <person name="Han Y."/>
            <person name="Hemphill L."/>
            <person name="Highlander S.K."/>
            <person name="Hirani K."/>
            <person name="Hogues M."/>
            <person name="Jackson L."/>
            <person name="Jakkamsetti A."/>
            <person name="Javaid M."/>
            <person name="Jiang H."/>
            <person name="Korchina V."/>
            <person name="Kovar C."/>
            <person name="Lara F."/>
            <person name="Lee S."/>
            <person name="Mata R."/>
            <person name="Mathew T."/>
            <person name="Moen C."/>
            <person name="Morales K."/>
            <person name="Munidasa M."/>
            <person name="Nazareth L."/>
            <person name="Ngo R."/>
            <person name="Nguyen L."/>
            <person name="Okwuonu G."/>
            <person name="Ongeri F."/>
            <person name="Patil S."/>
            <person name="Petrosino J."/>
            <person name="Pham C."/>
            <person name="Pham P."/>
            <person name="Pu L.-L."/>
            <person name="Puazo M."/>
            <person name="Raj R."/>
            <person name="Reid J."/>
            <person name="Rouhana J."/>
            <person name="Saada N."/>
            <person name="Shang Y."/>
            <person name="Simmons D."/>
            <person name="Thornton R."/>
            <person name="Warren J."/>
            <person name="Weissenberger G."/>
            <person name="Zhang J."/>
            <person name="Zhang L."/>
            <person name="Zhou C."/>
            <person name="Zhu D."/>
            <person name="Muzny D."/>
            <person name="Worley K."/>
            <person name="Gibbs R."/>
        </authorList>
    </citation>
    <scope>NUCLEOTIDE SEQUENCE [LARGE SCALE GENOMIC DNA]</scope>
    <source>
        <strain evidence="11 12">ATCC 43531</strain>
    </source>
</reference>
<dbReference type="PANTHER" id="PTHR11384:SF59">
    <property type="entry name" value="LYSOSOMAL COBALAMIN TRANSPORTER ABCD4"/>
    <property type="match status" value="1"/>
</dbReference>
<dbReference type="PROSITE" id="PS00211">
    <property type="entry name" value="ABC_TRANSPORTER_1"/>
    <property type="match status" value="1"/>
</dbReference>
<keyword evidence="12" id="KW-1185">Reference proteome</keyword>
<feature type="transmembrane region" description="Helical" evidence="8">
    <location>
        <begin position="156"/>
        <end position="182"/>
    </location>
</feature>
<keyword evidence="6 8" id="KW-1133">Transmembrane helix</keyword>
<dbReference type="InterPro" id="IPR050835">
    <property type="entry name" value="ABC_transporter_sub-D"/>
</dbReference>
<evidence type="ECO:0000256" key="8">
    <source>
        <dbReference type="SAM" id="Phobius"/>
    </source>
</evidence>
<evidence type="ECO:0000256" key="4">
    <source>
        <dbReference type="ARBA" id="ARBA00022741"/>
    </source>
</evidence>
<dbReference type="InterPro" id="IPR027417">
    <property type="entry name" value="P-loop_NTPase"/>
</dbReference>
<dbReference type="SUPFAM" id="SSF90123">
    <property type="entry name" value="ABC transporter transmembrane region"/>
    <property type="match status" value="1"/>
</dbReference>
<sequence>MKKYYNEYRSFKKGGYCVKLPLIRGFWRLFKGYWSSAEKWRARGLLTSVIVLNLVMVYLLVRINDWYRDFYDALQAYDLASFWPLVGTFTGLALLYIIIAVYAVYLRQMLTISWRTWMTEDYLARWMHGQVYYRLQMLRSDTDNPDQRISEDINQFVTLTLALLVGALKQITTLGAFAVVLWNLSGTLTVPMGGETFTIYGYMFWLSLLYAGVGSVLVHFVGRKLIRLNFNQQRYEADFRFSMMRVRENSESIAFYHGELAEAQGFKERFAYVVKNYWGLMRRTKLLNFYVNGYGQLAVIFPLIMAAPRYYAGEIALGGLMQTISAFGRVQDALSFFVDSYSSIAELSAVIQRLSGFTAHIAEASAISSAIAHTNNTEDALQLTDLHVVLPHGAELFSVSGLTLPHGSRTLITGTSGVGKSTLLRAIAGIWFTGSGTVAMPQKSSRLFLPQHPYLPLGTLRRVLSYPRTAAASDKKMTHVLAQVGLPHLAARLSDTDDWSRILSLGEQQRLAFARILLIRPDWVFLDEATSALDEPRERILYELLRQELPMAGIISVGHRSTLYAFHETEIRIHDNTIVSQEIPT</sequence>
<evidence type="ECO:0000256" key="7">
    <source>
        <dbReference type="ARBA" id="ARBA00023136"/>
    </source>
</evidence>
<dbReference type="SUPFAM" id="SSF52540">
    <property type="entry name" value="P-loop containing nucleoside triphosphate hydrolases"/>
    <property type="match status" value="1"/>
</dbReference>
<dbReference type="InterPro" id="IPR036640">
    <property type="entry name" value="ABC1_TM_sf"/>
</dbReference>
<evidence type="ECO:0000256" key="5">
    <source>
        <dbReference type="ARBA" id="ARBA00022840"/>
    </source>
</evidence>
<dbReference type="GO" id="GO:0016887">
    <property type="term" value="F:ATP hydrolysis activity"/>
    <property type="evidence" value="ECO:0007669"/>
    <property type="project" value="InterPro"/>
</dbReference>
<evidence type="ECO:0000313" key="11">
    <source>
        <dbReference type="EMBL" id="EEQ48916.1"/>
    </source>
</evidence>
<evidence type="ECO:0000256" key="1">
    <source>
        <dbReference type="ARBA" id="ARBA00004651"/>
    </source>
</evidence>
<dbReference type="AlphaFoldDB" id="C4V2A2"/>
<dbReference type="GO" id="GO:0005524">
    <property type="term" value="F:ATP binding"/>
    <property type="evidence" value="ECO:0007669"/>
    <property type="project" value="UniProtKB-KW"/>
</dbReference>
<evidence type="ECO:0000259" key="9">
    <source>
        <dbReference type="PROSITE" id="PS50893"/>
    </source>
</evidence>
<keyword evidence="5 11" id="KW-0067">ATP-binding</keyword>
<gene>
    <name evidence="11" type="ORF">HMPREF0908_0646</name>
</gene>
<organism evidence="11 12">
    <name type="scientific">Selenomonas flueggei ATCC 43531</name>
    <dbReference type="NCBI Taxonomy" id="638302"/>
    <lineage>
        <taxon>Bacteria</taxon>
        <taxon>Bacillati</taxon>
        <taxon>Bacillota</taxon>
        <taxon>Negativicutes</taxon>
        <taxon>Selenomonadales</taxon>
        <taxon>Selenomonadaceae</taxon>
        <taxon>Selenomonas</taxon>
    </lineage>
</organism>
<dbReference type="GO" id="GO:0140359">
    <property type="term" value="F:ABC-type transporter activity"/>
    <property type="evidence" value="ECO:0007669"/>
    <property type="project" value="InterPro"/>
</dbReference>
<dbReference type="InterPro" id="IPR003593">
    <property type="entry name" value="AAA+_ATPase"/>
</dbReference>
<proteinExistence type="predicted"/>
<feature type="transmembrane region" description="Helical" evidence="8">
    <location>
        <begin position="289"/>
        <end position="311"/>
    </location>
</feature>
<dbReference type="PROSITE" id="PS50893">
    <property type="entry name" value="ABC_TRANSPORTER_2"/>
    <property type="match status" value="1"/>
</dbReference>
<name>C4V2A2_9FIRM</name>
<evidence type="ECO:0000313" key="12">
    <source>
        <dbReference type="Proteomes" id="UP000005309"/>
    </source>
</evidence>
<dbReference type="Pfam" id="PF00005">
    <property type="entry name" value="ABC_tran"/>
    <property type="match status" value="1"/>
</dbReference>
<dbReference type="InterPro" id="IPR011527">
    <property type="entry name" value="ABC1_TM_dom"/>
</dbReference>
<dbReference type="InterPro" id="IPR003439">
    <property type="entry name" value="ABC_transporter-like_ATP-bd"/>
</dbReference>
<dbReference type="Proteomes" id="UP000005309">
    <property type="component" value="Unassembled WGS sequence"/>
</dbReference>
<comment type="subcellular location">
    <subcellularLocation>
        <location evidence="1">Cell membrane</location>
        <topology evidence="1">Multi-pass membrane protein</topology>
    </subcellularLocation>
</comment>
<dbReference type="CDD" id="cd03223">
    <property type="entry name" value="ABCD_peroxisomal_ALDP"/>
    <property type="match status" value="1"/>
</dbReference>
<dbReference type="EMBL" id="ACLA01000010">
    <property type="protein sequence ID" value="EEQ48916.1"/>
    <property type="molecule type" value="Genomic_DNA"/>
</dbReference>
<dbReference type="STRING" id="638302.HMPREF0908_0646"/>
<keyword evidence="7 8" id="KW-0472">Membrane</keyword>
<dbReference type="HOGENOM" id="CLU_007587_6_1_9"/>
<evidence type="ECO:0000256" key="3">
    <source>
        <dbReference type="ARBA" id="ARBA00022692"/>
    </source>
</evidence>
<dbReference type="Gene3D" id="3.40.50.300">
    <property type="entry name" value="P-loop containing nucleotide triphosphate hydrolases"/>
    <property type="match status" value="1"/>
</dbReference>
<dbReference type="GO" id="GO:0005886">
    <property type="term" value="C:plasma membrane"/>
    <property type="evidence" value="ECO:0007669"/>
    <property type="project" value="UniProtKB-SubCell"/>
</dbReference>
<dbReference type="Gene3D" id="1.20.1560.10">
    <property type="entry name" value="ABC transporter type 1, transmembrane domain"/>
    <property type="match status" value="1"/>
</dbReference>
<dbReference type="PANTHER" id="PTHR11384">
    <property type="entry name" value="ATP-BINDING CASSETTE, SUB-FAMILY D MEMBER"/>
    <property type="match status" value="1"/>
</dbReference>
<comment type="caution">
    <text evidence="11">The sequence shown here is derived from an EMBL/GenBank/DDBJ whole genome shotgun (WGS) entry which is preliminary data.</text>
</comment>